<evidence type="ECO:0000313" key="3">
    <source>
        <dbReference type="Proteomes" id="UP001529380"/>
    </source>
</evidence>
<sequence>MKESVYKNYDDLPLFLNSETVAKVMGIAPSSAYELMHEPGFPVLKIGSRMVVPKEQFIRWVEEHTGGGK</sequence>
<dbReference type="RefSeq" id="WP_289600917.1">
    <property type="nucleotide sequence ID" value="NZ_JAUDCL010000063.1"/>
</dbReference>
<protein>
    <submittedName>
        <fullName evidence="2">Helix-turn-helix domain-containing protein</fullName>
    </submittedName>
</protein>
<comment type="caution">
    <text evidence="2">The sequence shown here is derived from an EMBL/GenBank/DDBJ whole genome shotgun (WGS) entry which is preliminary data.</text>
</comment>
<evidence type="ECO:0000259" key="1">
    <source>
        <dbReference type="Pfam" id="PF12728"/>
    </source>
</evidence>
<feature type="domain" description="Helix-turn-helix" evidence="1">
    <location>
        <begin position="16"/>
        <end position="64"/>
    </location>
</feature>
<dbReference type="InterPro" id="IPR041657">
    <property type="entry name" value="HTH_17"/>
</dbReference>
<reference evidence="2 3" key="1">
    <citation type="submission" date="2023-06" db="EMBL/GenBank/DDBJ databases">
        <title>Identification and characterization of horizontal gene transfer across gut microbiota members of farm animals based on homology search.</title>
        <authorList>
            <person name="Schwarzerova J."/>
            <person name="Nykrynova M."/>
            <person name="Jureckova K."/>
            <person name="Cejkova D."/>
            <person name="Rychlik I."/>
        </authorList>
    </citation>
    <scope>NUCLEOTIDE SEQUENCE [LARGE SCALE GENOMIC DNA]</scope>
    <source>
        <strain evidence="2 3">ET340</strain>
    </source>
</reference>
<dbReference type="EMBL" id="JAUDCL010000063">
    <property type="protein sequence ID" value="MDM8202711.1"/>
    <property type="molecule type" value="Genomic_DNA"/>
</dbReference>
<keyword evidence="3" id="KW-1185">Reference proteome</keyword>
<name>A0ABT7UUX9_9FIRM</name>
<organism evidence="2 3">
    <name type="scientific">Allofournierella massiliensis</name>
    <dbReference type="NCBI Taxonomy" id="1650663"/>
    <lineage>
        <taxon>Bacteria</taxon>
        <taxon>Bacillati</taxon>
        <taxon>Bacillota</taxon>
        <taxon>Clostridia</taxon>
        <taxon>Eubacteriales</taxon>
        <taxon>Oscillospiraceae</taxon>
        <taxon>Allofournierella</taxon>
    </lineage>
</organism>
<dbReference type="Pfam" id="PF12728">
    <property type="entry name" value="HTH_17"/>
    <property type="match status" value="1"/>
</dbReference>
<proteinExistence type="predicted"/>
<dbReference type="Proteomes" id="UP001529380">
    <property type="component" value="Unassembled WGS sequence"/>
</dbReference>
<gene>
    <name evidence="2" type="ORF">QUW08_15640</name>
</gene>
<evidence type="ECO:0000313" key="2">
    <source>
        <dbReference type="EMBL" id="MDM8202711.1"/>
    </source>
</evidence>
<accession>A0ABT7UUX9</accession>